<evidence type="ECO:0008006" key="4">
    <source>
        <dbReference type="Google" id="ProtNLM"/>
    </source>
</evidence>
<proteinExistence type="predicted"/>
<evidence type="ECO:0000256" key="1">
    <source>
        <dbReference type="SAM" id="SignalP"/>
    </source>
</evidence>
<gene>
    <name evidence="2" type="ORF">E9228_002256</name>
</gene>
<dbReference type="PROSITE" id="PS51257">
    <property type="entry name" value="PROKAR_LIPOPROTEIN"/>
    <property type="match status" value="1"/>
</dbReference>
<dbReference type="Proteomes" id="UP001318300">
    <property type="component" value="Unassembled WGS sequence"/>
</dbReference>
<protein>
    <recommendedName>
        <fullName evidence="4">Lipoprotein</fullName>
    </recommendedName>
</protein>
<name>A0ABX0T9D2_9MICO</name>
<comment type="caution">
    <text evidence="2">The sequence shown here is derived from an EMBL/GenBank/DDBJ whole genome shotgun (WGS) entry which is preliminary data.</text>
</comment>
<sequence>MGNHRTVRTSVIAAAVALLASSALAGCSAADPAGAAADPSRTPSSAVTAAVDPEQASPAPVDMDADGSAAATCGQVSALESIALNAHDGLARGTLTRAQSDALAAAVRFGFEHLASSDPKVSPAVESAQRYLEQHPGPVIDDTTADWDLRGRTITTACREAGSNVVVSAQYGG</sequence>
<dbReference type="RefSeq" id="WP_166780628.1">
    <property type="nucleotide sequence ID" value="NZ_JAAOYO010000003.1"/>
</dbReference>
<keyword evidence="3" id="KW-1185">Reference proteome</keyword>
<accession>A0ABX0T9D2</accession>
<reference evidence="2 3" key="1">
    <citation type="submission" date="2020-03" db="EMBL/GenBank/DDBJ databases">
        <title>Above-ground endophytic microbial communities from plants in different locations in the United States.</title>
        <authorList>
            <person name="Frank C."/>
        </authorList>
    </citation>
    <scope>NUCLEOTIDE SEQUENCE [LARGE SCALE GENOMIC DNA]</scope>
    <source>
        <strain evidence="2 3">WW7</strain>
    </source>
</reference>
<dbReference type="EMBL" id="JAAOYO010000003">
    <property type="protein sequence ID" value="NII41609.1"/>
    <property type="molecule type" value="Genomic_DNA"/>
</dbReference>
<feature type="signal peptide" evidence="1">
    <location>
        <begin position="1"/>
        <end position="25"/>
    </location>
</feature>
<evidence type="ECO:0000313" key="2">
    <source>
        <dbReference type="EMBL" id="NII41609.1"/>
    </source>
</evidence>
<organism evidence="2 3">
    <name type="scientific">Curtobacterium salicis</name>
    <dbReference type="NCBI Taxonomy" id="1779862"/>
    <lineage>
        <taxon>Bacteria</taxon>
        <taxon>Bacillati</taxon>
        <taxon>Actinomycetota</taxon>
        <taxon>Actinomycetes</taxon>
        <taxon>Micrococcales</taxon>
        <taxon>Microbacteriaceae</taxon>
        <taxon>Curtobacterium</taxon>
    </lineage>
</organism>
<evidence type="ECO:0000313" key="3">
    <source>
        <dbReference type="Proteomes" id="UP001318300"/>
    </source>
</evidence>
<keyword evidence="1" id="KW-0732">Signal</keyword>
<feature type="chain" id="PRO_5047150559" description="Lipoprotein" evidence="1">
    <location>
        <begin position="26"/>
        <end position="173"/>
    </location>
</feature>